<dbReference type="PANTHER" id="PTHR46709">
    <property type="entry name" value="PROTEIN CBG23488-RELATED"/>
    <property type="match status" value="1"/>
</dbReference>
<organism evidence="7 8">
    <name type="scientific">Plectus sambesii</name>
    <dbReference type="NCBI Taxonomy" id="2011161"/>
    <lineage>
        <taxon>Eukaryota</taxon>
        <taxon>Metazoa</taxon>
        <taxon>Ecdysozoa</taxon>
        <taxon>Nematoda</taxon>
        <taxon>Chromadorea</taxon>
        <taxon>Plectida</taxon>
        <taxon>Plectina</taxon>
        <taxon>Plectoidea</taxon>
        <taxon>Plectidae</taxon>
        <taxon>Plectus</taxon>
    </lineage>
</organism>
<name>A0A914V9A1_9BILA</name>
<accession>A0A914V9A1</accession>
<dbReference type="InterPro" id="IPR000276">
    <property type="entry name" value="GPCR_Rhodpsn"/>
</dbReference>
<feature type="transmembrane region" description="Helical" evidence="5">
    <location>
        <begin position="266"/>
        <end position="287"/>
    </location>
</feature>
<dbReference type="Gene3D" id="1.20.1070.10">
    <property type="entry name" value="Rhodopsin 7-helix transmembrane proteins"/>
    <property type="match status" value="1"/>
</dbReference>
<proteinExistence type="predicted"/>
<feature type="transmembrane region" description="Helical" evidence="5">
    <location>
        <begin position="37"/>
        <end position="63"/>
    </location>
</feature>
<dbReference type="Proteomes" id="UP000887566">
    <property type="component" value="Unplaced"/>
</dbReference>
<dbReference type="InterPro" id="IPR017452">
    <property type="entry name" value="GPCR_Rhodpsn_7TM"/>
</dbReference>
<evidence type="ECO:0000313" key="8">
    <source>
        <dbReference type="WBParaSite" id="PSAMB.scaffold1598size29538.g13941.t1"/>
    </source>
</evidence>
<keyword evidence="3 5" id="KW-1133">Transmembrane helix</keyword>
<reference evidence="8" key="1">
    <citation type="submission" date="2022-11" db="UniProtKB">
        <authorList>
            <consortium name="WormBaseParasite"/>
        </authorList>
    </citation>
    <scope>IDENTIFICATION</scope>
</reference>
<evidence type="ECO:0000256" key="5">
    <source>
        <dbReference type="SAM" id="Phobius"/>
    </source>
</evidence>
<sequence length="706" mass="80601">MNAFDNASHNSSSLVASADDVEDPCAYHKPLYTDERFWLVAVCGTSISIVSIFENFLLFFVFFTRAEYRKTCYMYMMLLAIFDIFISVSYVLLMSVNVLMDYYDSVFLFRAWYFYMVPMITISHIAMTASSFLILAATFERYCITLSTKCLPVVQKKRKLIASVAILFGVFSKWTFALEYEITYDESCTGQMSEMYLDFSPLAKNESYNYFWRFLYRNIVTVFVPFFMLFYFNVRIVHVLRQHTAVVREEINTAQRKAFVRAATRMLVMVVCTYLIANILNVLITFLEFFDMDGLKTNYAGFYTFSVDIVSLLTVVASALRLPIYCACQAEIRDHVIGVFFHEDCCLSLSGIASRRGSKHRCHRLSKDDGTTQPKTMLQSYRRPSSTHATLIPNITENGTQSPLAVRLSLVQDAETPTNDSYLLRSGVVDSNGVIKARDSMQIGAGRDDGQLKGNIFQNLIVEVLPSAALKQIMKSYALVVALFVFLACQAEGKRRRHDTSPPAPEVICIRECFHKMVDGLGTINMTSPVQLYFGKKKDGKPSQFTSDQDAFKAVCSYHKETLQSCVEPCKLPEDKHQKKRIEREMHILHTLDATCVKYYDELIANWDCIIKLKTAAETNEECAKCDKSCNVICYEDCVRPLAKETCGSEAPADVMTKLAVHFTYPGIERLVKKSENEEYKAKLDQEVVDCLEDHKKFVEKYKNDH</sequence>
<keyword evidence="4 5" id="KW-0472">Membrane</keyword>
<keyword evidence="7" id="KW-1185">Reference proteome</keyword>
<dbReference type="GO" id="GO:0016020">
    <property type="term" value="C:membrane"/>
    <property type="evidence" value="ECO:0007669"/>
    <property type="project" value="UniProtKB-SubCell"/>
</dbReference>
<feature type="transmembrane region" description="Helical" evidence="5">
    <location>
        <begin position="214"/>
        <end position="234"/>
    </location>
</feature>
<dbReference type="Pfam" id="PF00001">
    <property type="entry name" value="7tm_1"/>
    <property type="match status" value="1"/>
</dbReference>
<dbReference type="PROSITE" id="PS50262">
    <property type="entry name" value="G_PROTEIN_RECEP_F1_2"/>
    <property type="match status" value="1"/>
</dbReference>
<keyword evidence="2 5" id="KW-0812">Transmembrane</keyword>
<feature type="transmembrane region" description="Helical" evidence="5">
    <location>
        <begin position="112"/>
        <end position="139"/>
    </location>
</feature>
<evidence type="ECO:0000256" key="3">
    <source>
        <dbReference type="ARBA" id="ARBA00022989"/>
    </source>
</evidence>
<evidence type="ECO:0000256" key="1">
    <source>
        <dbReference type="ARBA" id="ARBA00004370"/>
    </source>
</evidence>
<feature type="transmembrane region" description="Helical" evidence="5">
    <location>
        <begin position="75"/>
        <end position="100"/>
    </location>
</feature>
<dbReference type="AlphaFoldDB" id="A0A914V9A1"/>
<comment type="subcellular location">
    <subcellularLocation>
        <location evidence="1">Membrane</location>
    </subcellularLocation>
</comment>
<feature type="transmembrane region" description="Helical" evidence="5">
    <location>
        <begin position="299"/>
        <end position="320"/>
    </location>
</feature>
<evidence type="ECO:0000259" key="6">
    <source>
        <dbReference type="PROSITE" id="PS50262"/>
    </source>
</evidence>
<dbReference type="WBParaSite" id="PSAMB.scaffold1598size29538.g13941.t1">
    <property type="protein sequence ID" value="PSAMB.scaffold1598size29538.g13941.t1"/>
    <property type="gene ID" value="PSAMB.scaffold1598size29538.g13941"/>
</dbReference>
<evidence type="ECO:0000313" key="7">
    <source>
        <dbReference type="Proteomes" id="UP000887566"/>
    </source>
</evidence>
<dbReference type="PANTHER" id="PTHR46709:SF4">
    <property type="entry name" value="G-PROTEIN COUPLED RECEPTORS FAMILY 1 PROFILE DOMAIN-CONTAINING PROTEIN"/>
    <property type="match status" value="1"/>
</dbReference>
<feature type="domain" description="G-protein coupled receptors family 1 profile" evidence="6">
    <location>
        <begin position="54"/>
        <end position="325"/>
    </location>
</feature>
<protein>
    <submittedName>
        <fullName evidence="8">G-protein coupled receptors family 1 profile domain-containing protein</fullName>
    </submittedName>
</protein>
<feature type="transmembrane region" description="Helical" evidence="5">
    <location>
        <begin position="160"/>
        <end position="177"/>
    </location>
</feature>
<evidence type="ECO:0000256" key="4">
    <source>
        <dbReference type="ARBA" id="ARBA00023136"/>
    </source>
</evidence>
<evidence type="ECO:0000256" key="2">
    <source>
        <dbReference type="ARBA" id="ARBA00022692"/>
    </source>
</evidence>
<dbReference type="CDD" id="cd14978">
    <property type="entry name" value="7tmA_FMRFamide_R-like"/>
    <property type="match status" value="1"/>
</dbReference>
<dbReference type="SUPFAM" id="SSF81321">
    <property type="entry name" value="Family A G protein-coupled receptor-like"/>
    <property type="match status" value="1"/>
</dbReference>
<dbReference type="GO" id="GO:0004930">
    <property type="term" value="F:G protein-coupled receptor activity"/>
    <property type="evidence" value="ECO:0007669"/>
    <property type="project" value="InterPro"/>
</dbReference>